<evidence type="ECO:0000256" key="9">
    <source>
        <dbReference type="ARBA" id="ARBA00023136"/>
    </source>
</evidence>
<dbReference type="PANTHER" id="PTHR42823:SF3">
    <property type="entry name" value="ATP SYNTHASE SUBUNIT A, CHLOROPLASTIC"/>
    <property type="match status" value="1"/>
</dbReference>
<evidence type="ECO:0000256" key="1">
    <source>
        <dbReference type="ARBA" id="ARBA00004141"/>
    </source>
</evidence>
<evidence type="ECO:0000256" key="12">
    <source>
        <dbReference type="RuleBase" id="RU000483"/>
    </source>
</evidence>
<dbReference type="RefSeq" id="WP_366923707.1">
    <property type="nucleotide sequence ID" value="NZ_CP121694.1"/>
</dbReference>
<keyword evidence="3 11" id="KW-0813">Transport</keyword>
<evidence type="ECO:0000256" key="4">
    <source>
        <dbReference type="ARBA" id="ARBA00022547"/>
    </source>
</evidence>
<keyword evidence="6 11" id="KW-0375">Hydrogen ion transport</keyword>
<dbReference type="GO" id="GO:0045259">
    <property type="term" value="C:proton-transporting ATP synthase complex"/>
    <property type="evidence" value="ECO:0007669"/>
    <property type="project" value="UniProtKB-KW"/>
</dbReference>
<dbReference type="AlphaFoldDB" id="A0AAU0UIT6"/>
<keyword evidence="8 11" id="KW-0406">Ion transport</keyword>
<feature type="transmembrane region" description="Helical" evidence="11">
    <location>
        <begin position="118"/>
        <end position="135"/>
    </location>
</feature>
<dbReference type="SUPFAM" id="SSF81336">
    <property type="entry name" value="F1F0 ATP synthase subunit A"/>
    <property type="match status" value="1"/>
</dbReference>
<protein>
    <recommendedName>
        <fullName evidence="11 12">ATP synthase subunit a</fullName>
    </recommendedName>
    <alternativeName>
        <fullName evidence="11">ATP synthase F0 sector subunit a</fullName>
    </alternativeName>
    <alternativeName>
        <fullName evidence="11">F-ATPase subunit 6</fullName>
    </alternativeName>
</protein>
<feature type="transmembrane region" description="Helical" evidence="11">
    <location>
        <begin position="182"/>
        <end position="202"/>
    </location>
</feature>
<evidence type="ECO:0000256" key="8">
    <source>
        <dbReference type="ARBA" id="ARBA00023065"/>
    </source>
</evidence>
<evidence type="ECO:0000256" key="3">
    <source>
        <dbReference type="ARBA" id="ARBA00022448"/>
    </source>
</evidence>
<gene>
    <name evidence="11 13" type="primary">atpB</name>
    <name evidence="13" type="ORF">MFMK1_000620</name>
</gene>
<keyword evidence="9 11" id="KW-0472">Membrane</keyword>
<feature type="transmembrane region" description="Helical" evidence="11">
    <location>
        <begin position="208"/>
        <end position="226"/>
    </location>
</feature>
<dbReference type="EMBL" id="CP121694">
    <property type="protein sequence ID" value="WRO20830.1"/>
    <property type="molecule type" value="Genomic_DNA"/>
</dbReference>
<keyword evidence="10 11" id="KW-0066">ATP synthesis</keyword>
<comment type="subcellular location">
    <subcellularLocation>
        <location evidence="11 12">Cell membrane</location>
        <topology evidence="11 12">Multi-pass membrane protein</topology>
    </subcellularLocation>
    <subcellularLocation>
        <location evidence="1">Membrane</location>
        <topology evidence="1">Multi-pass membrane protein</topology>
    </subcellularLocation>
</comment>
<organism evidence="13 14">
    <name type="scientific">Metallumcola ferriviriculae</name>
    <dbReference type="NCBI Taxonomy" id="3039180"/>
    <lineage>
        <taxon>Bacteria</taxon>
        <taxon>Bacillati</taxon>
        <taxon>Bacillota</taxon>
        <taxon>Clostridia</taxon>
        <taxon>Neomoorellales</taxon>
        <taxon>Desulfitibacteraceae</taxon>
        <taxon>Metallumcola</taxon>
    </lineage>
</organism>
<dbReference type="Proteomes" id="UP001329915">
    <property type="component" value="Chromosome"/>
</dbReference>
<dbReference type="PRINTS" id="PR00123">
    <property type="entry name" value="ATPASEA"/>
</dbReference>
<dbReference type="GO" id="GO:0005886">
    <property type="term" value="C:plasma membrane"/>
    <property type="evidence" value="ECO:0007669"/>
    <property type="project" value="UniProtKB-SubCell"/>
</dbReference>
<evidence type="ECO:0000256" key="11">
    <source>
        <dbReference type="HAMAP-Rule" id="MF_01393"/>
    </source>
</evidence>
<name>A0AAU0UIT6_9FIRM</name>
<evidence type="ECO:0000256" key="5">
    <source>
        <dbReference type="ARBA" id="ARBA00022692"/>
    </source>
</evidence>
<evidence type="ECO:0000313" key="14">
    <source>
        <dbReference type="Proteomes" id="UP001329915"/>
    </source>
</evidence>
<keyword evidence="14" id="KW-1185">Reference proteome</keyword>
<dbReference type="PROSITE" id="PS00449">
    <property type="entry name" value="ATPASE_A"/>
    <property type="match status" value="1"/>
</dbReference>
<dbReference type="GO" id="GO:0046933">
    <property type="term" value="F:proton-transporting ATP synthase activity, rotational mechanism"/>
    <property type="evidence" value="ECO:0007669"/>
    <property type="project" value="UniProtKB-UniRule"/>
</dbReference>
<evidence type="ECO:0000256" key="7">
    <source>
        <dbReference type="ARBA" id="ARBA00022989"/>
    </source>
</evidence>
<accession>A0AAU0UIT6</accession>
<evidence type="ECO:0000256" key="10">
    <source>
        <dbReference type="ARBA" id="ARBA00023310"/>
    </source>
</evidence>
<keyword evidence="7 11" id="KW-1133">Transmembrane helix</keyword>
<dbReference type="InterPro" id="IPR000568">
    <property type="entry name" value="ATP_synth_F0_asu"/>
</dbReference>
<keyword evidence="11" id="KW-1003">Cell membrane</keyword>
<dbReference type="NCBIfam" id="TIGR01131">
    <property type="entry name" value="ATP_synt_6_or_A"/>
    <property type="match status" value="1"/>
</dbReference>
<dbReference type="PANTHER" id="PTHR42823">
    <property type="entry name" value="ATP SYNTHASE SUBUNIT A, CHLOROPLASTIC"/>
    <property type="match status" value="1"/>
</dbReference>
<dbReference type="Gene3D" id="1.20.120.220">
    <property type="entry name" value="ATP synthase, F0 complex, subunit A"/>
    <property type="match status" value="1"/>
</dbReference>
<keyword evidence="4 11" id="KW-0138">CF(0)</keyword>
<dbReference type="InterPro" id="IPR023011">
    <property type="entry name" value="ATP_synth_F0_asu_AS"/>
</dbReference>
<sequence>MEEKLQELAAVMEHLKPHDVLVLGSVHITSTVVTTWMVMAVLFTAVFLATRNLNSKPRGVQHLLELLIGFIEGMLEDAMGKKGKKYLPLVATLFVFILSLNLSWFIPTVKPPTIDLSTTAAFGVATIVLIQIFAIQHKGIKGYLHHFAEPTPILAPLTIVEEFVKPISLSLRLFGNMFGEKMVVTILFILLPLIVPTPIMLLGVLMGLIQALVFTILPVTYIQAFIQGH</sequence>
<comment type="similarity">
    <text evidence="2 11 12">Belongs to the ATPase A chain family.</text>
</comment>
<dbReference type="GO" id="GO:0042777">
    <property type="term" value="P:proton motive force-driven plasma membrane ATP synthesis"/>
    <property type="evidence" value="ECO:0007669"/>
    <property type="project" value="TreeGrafter"/>
</dbReference>
<dbReference type="InterPro" id="IPR035908">
    <property type="entry name" value="F0_ATP_A_sf"/>
</dbReference>
<evidence type="ECO:0000256" key="6">
    <source>
        <dbReference type="ARBA" id="ARBA00022781"/>
    </source>
</evidence>
<feature type="transmembrane region" description="Helical" evidence="11">
    <location>
        <begin position="20"/>
        <end position="48"/>
    </location>
</feature>
<proteinExistence type="inferred from homology"/>
<comment type="function">
    <text evidence="11 12">Key component of the proton channel; it plays a direct role in the translocation of protons across the membrane.</text>
</comment>
<dbReference type="Pfam" id="PF00119">
    <property type="entry name" value="ATP-synt_A"/>
    <property type="match status" value="1"/>
</dbReference>
<dbReference type="CDD" id="cd00310">
    <property type="entry name" value="ATP-synt_Fo_a_6"/>
    <property type="match status" value="1"/>
</dbReference>
<dbReference type="InterPro" id="IPR045082">
    <property type="entry name" value="ATP_syn_F0_a_bact/chloroplast"/>
</dbReference>
<evidence type="ECO:0000313" key="13">
    <source>
        <dbReference type="EMBL" id="WRO20830.1"/>
    </source>
</evidence>
<feature type="transmembrane region" description="Helical" evidence="11">
    <location>
        <begin position="86"/>
        <end position="106"/>
    </location>
</feature>
<evidence type="ECO:0000256" key="2">
    <source>
        <dbReference type="ARBA" id="ARBA00006810"/>
    </source>
</evidence>
<reference evidence="13 14" key="1">
    <citation type="submission" date="2023-04" db="EMBL/GenBank/DDBJ databases">
        <authorList>
            <person name="Hsu D."/>
        </authorList>
    </citation>
    <scope>NUCLEOTIDE SEQUENCE [LARGE SCALE GENOMIC DNA]</scope>
    <source>
        <strain evidence="13 14">MK1</strain>
    </source>
</reference>
<dbReference type="KEGG" id="dbc:MFMK1_000620"/>
<keyword evidence="5 11" id="KW-0812">Transmembrane</keyword>
<dbReference type="HAMAP" id="MF_01393">
    <property type="entry name" value="ATP_synth_a_bact"/>
    <property type="match status" value="1"/>
</dbReference>